<comment type="caution">
    <text evidence="2">The sequence shown here is derived from an EMBL/GenBank/DDBJ whole genome shotgun (WGS) entry which is preliminary data.</text>
</comment>
<feature type="compositionally biased region" description="Basic and acidic residues" evidence="1">
    <location>
        <begin position="83"/>
        <end position="92"/>
    </location>
</feature>
<accession>A0A2G5SRR6</accession>
<evidence type="ECO:0000256" key="1">
    <source>
        <dbReference type="SAM" id="MobiDB-lite"/>
    </source>
</evidence>
<protein>
    <submittedName>
        <fullName evidence="2">Uncharacterized protein</fullName>
    </submittedName>
</protein>
<dbReference type="OrthoDB" id="10395744at2759"/>
<feature type="region of interest" description="Disordered" evidence="1">
    <location>
        <begin position="76"/>
        <end position="101"/>
    </location>
</feature>
<evidence type="ECO:0000313" key="3">
    <source>
        <dbReference type="Proteomes" id="UP000230233"/>
    </source>
</evidence>
<reference evidence="3" key="1">
    <citation type="submission" date="2017-10" db="EMBL/GenBank/DDBJ databases">
        <title>Rapid genome shrinkage in a self-fertile nematode reveals novel sperm competition proteins.</title>
        <authorList>
            <person name="Yin D."/>
            <person name="Schwarz E.M."/>
            <person name="Thomas C.G."/>
            <person name="Felde R.L."/>
            <person name="Korf I.F."/>
            <person name="Cutter A.D."/>
            <person name="Schartner C.M."/>
            <person name="Ralston E.J."/>
            <person name="Meyer B.J."/>
            <person name="Haag E.S."/>
        </authorList>
    </citation>
    <scope>NUCLEOTIDE SEQUENCE [LARGE SCALE GENOMIC DNA]</scope>
    <source>
        <strain evidence="3">JU1422</strain>
    </source>
</reference>
<gene>
    <name evidence="2" type="primary">Cnig_chr_X.g23875</name>
    <name evidence="2" type="ORF">B9Z55_023875</name>
</gene>
<keyword evidence="3" id="KW-1185">Reference proteome</keyword>
<dbReference type="Proteomes" id="UP000230233">
    <property type="component" value="Chromosome X"/>
</dbReference>
<organism evidence="2 3">
    <name type="scientific">Caenorhabditis nigoni</name>
    <dbReference type="NCBI Taxonomy" id="1611254"/>
    <lineage>
        <taxon>Eukaryota</taxon>
        <taxon>Metazoa</taxon>
        <taxon>Ecdysozoa</taxon>
        <taxon>Nematoda</taxon>
        <taxon>Chromadorea</taxon>
        <taxon>Rhabditida</taxon>
        <taxon>Rhabditina</taxon>
        <taxon>Rhabditomorpha</taxon>
        <taxon>Rhabditoidea</taxon>
        <taxon>Rhabditidae</taxon>
        <taxon>Peloderinae</taxon>
        <taxon>Caenorhabditis</taxon>
    </lineage>
</organism>
<evidence type="ECO:0000313" key="2">
    <source>
        <dbReference type="EMBL" id="PIC17740.1"/>
    </source>
</evidence>
<proteinExistence type="predicted"/>
<name>A0A2G5SRR6_9PELO</name>
<sequence>MPRPNTRSSSQALRQPASATDVNVIKVLLVLLRRLENIGKWNVRKMIEELQKDIQEAASFELRNLWYLTDEKKNGDPTAFVDVGDRRPHSDRQPATPEDLTNAQWFFQAVFSELGKEYDRRQQ</sequence>
<dbReference type="EMBL" id="PDUG01000006">
    <property type="protein sequence ID" value="PIC17740.1"/>
    <property type="molecule type" value="Genomic_DNA"/>
</dbReference>
<dbReference type="AlphaFoldDB" id="A0A2G5SRR6"/>